<sequence length="214" mass="24801">MDWKRIAEEAPSFVNLENMINQKPILMTVKSLDLCICMFIQWAVFMQSKKKRYSLEEKQQDDREHILNHKAIMTSLRFRAKSAYVYSPKAVQIASASDLTKERRERKMGKRTRKEGETSDKSTNFRWSIPMDRLFLEILADEATEGNKPSNSFKPASFVRVAQAINQKFGCEFSPLHVENHLRTVKKTWSTISLLRGRSGYGWDATSNIIVCDK</sequence>
<evidence type="ECO:0000259" key="2">
    <source>
        <dbReference type="Pfam" id="PF12776"/>
    </source>
</evidence>
<dbReference type="EMBL" id="JAVXUP010001209">
    <property type="protein sequence ID" value="KAK3014574.1"/>
    <property type="molecule type" value="Genomic_DNA"/>
</dbReference>
<dbReference type="Pfam" id="PF12776">
    <property type="entry name" value="Myb_DNA-bind_3"/>
    <property type="match status" value="1"/>
</dbReference>
<reference evidence="3" key="1">
    <citation type="submission" date="2022-12" db="EMBL/GenBank/DDBJ databases">
        <title>Draft genome assemblies for two species of Escallonia (Escalloniales).</title>
        <authorList>
            <person name="Chanderbali A."/>
            <person name="Dervinis C."/>
            <person name="Anghel I."/>
            <person name="Soltis D."/>
            <person name="Soltis P."/>
            <person name="Zapata F."/>
        </authorList>
    </citation>
    <scope>NUCLEOTIDE SEQUENCE</scope>
    <source>
        <strain evidence="3">UCBG64.0493</strain>
        <tissue evidence="3">Leaf</tissue>
    </source>
</reference>
<accession>A0AA88VUS8</accession>
<evidence type="ECO:0000256" key="1">
    <source>
        <dbReference type="SAM" id="MobiDB-lite"/>
    </source>
</evidence>
<keyword evidence="4" id="KW-1185">Reference proteome</keyword>
<dbReference type="PANTHER" id="PTHR46929:SF23">
    <property type="entry name" value="L10-INTERACTING MYB DOMAIN-CONTAINING PROTEIN-LIKE"/>
    <property type="match status" value="1"/>
</dbReference>
<evidence type="ECO:0000313" key="3">
    <source>
        <dbReference type="EMBL" id="KAK3014574.1"/>
    </source>
</evidence>
<dbReference type="InterPro" id="IPR024752">
    <property type="entry name" value="Myb/SANT-like_dom"/>
</dbReference>
<protein>
    <recommendedName>
        <fullName evidence="2">Myb/SANT-like domain-containing protein</fullName>
    </recommendedName>
</protein>
<comment type="caution">
    <text evidence="3">The sequence shown here is derived from an EMBL/GenBank/DDBJ whole genome shotgun (WGS) entry which is preliminary data.</text>
</comment>
<name>A0AA88VUS8_9ASTE</name>
<dbReference type="Proteomes" id="UP001188597">
    <property type="component" value="Unassembled WGS sequence"/>
</dbReference>
<gene>
    <name evidence="3" type="ORF">RJ639_008906</name>
</gene>
<feature type="domain" description="Myb/SANT-like" evidence="2">
    <location>
        <begin position="126"/>
        <end position="213"/>
    </location>
</feature>
<feature type="region of interest" description="Disordered" evidence="1">
    <location>
        <begin position="97"/>
        <end position="122"/>
    </location>
</feature>
<organism evidence="3 4">
    <name type="scientific">Escallonia herrerae</name>
    <dbReference type="NCBI Taxonomy" id="1293975"/>
    <lineage>
        <taxon>Eukaryota</taxon>
        <taxon>Viridiplantae</taxon>
        <taxon>Streptophyta</taxon>
        <taxon>Embryophyta</taxon>
        <taxon>Tracheophyta</taxon>
        <taxon>Spermatophyta</taxon>
        <taxon>Magnoliopsida</taxon>
        <taxon>eudicotyledons</taxon>
        <taxon>Gunneridae</taxon>
        <taxon>Pentapetalae</taxon>
        <taxon>asterids</taxon>
        <taxon>campanulids</taxon>
        <taxon>Escalloniales</taxon>
        <taxon>Escalloniaceae</taxon>
        <taxon>Escallonia</taxon>
    </lineage>
</organism>
<proteinExistence type="predicted"/>
<evidence type="ECO:0000313" key="4">
    <source>
        <dbReference type="Proteomes" id="UP001188597"/>
    </source>
</evidence>
<dbReference type="AlphaFoldDB" id="A0AA88VUS8"/>
<dbReference type="PANTHER" id="PTHR46929">
    <property type="entry name" value="EXPRESSED PROTEIN"/>
    <property type="match status" value="1"/>
</dbReference>